<dbReference type="OrthoDB" id="10681706at2759"/>
<dbReference type="AlphaFoldDB" id="S8DML0"/>
<evidence type="ECO:0000313" key="2">
    <source>
        <dbReference type="EMBL" id="EPS92578.1"/>
    </source>
</evidence>
<evidence type="ECO:0000313" key="3">
    <source>
        <dbReference type="Proteomes" id="UP000015241"/>
    </source>
</evidence>
<dbReference type="Proteomes" id="UP000015241">
    <property type="component" value="Unassembled WGS sequence"/>
</dbReference>
<protein>
    <submittedName>
        <fullName evidence="2">Uncharacterized protein</fullName>
    </submittedName>
</protein>
<organism evidence="2 3">
    <name type="scientific">Fomitopsis schrenkii</name>
    <name type="common">Brown rot fungus</name>
    <dbReference type="NCBI Taxonomy" id="2126942"/>
    <lineage>
        <taxon>Eukaryota</taxon>
        <taxon>Fungi</taxon>
        <taxon>Dikarya</taxon>
        <taxon>Basidiomycota</taxon>
        <taxon>Agaricomycotina</taxon>
        <taxon>Agaricomycetes</taxon>
        <taxon>Polyporales</taxon>
        <taxon>Fomitopsis</taxon>
    </lineage>
</organism>
<reference evidence="2 3" key="1">
    <citation type="journal article" date="2012" name="Science">
        <title>The Paleozoic origin of enzymatic lignin decomposition reconstructed from 31 fungal genomes.</title>
        <authorList>
            <person name="Floudas D."/>
            <person name="Binder M."/>
            <person name="Riley R."/>
            <person name="Barry K."/>
            <person name="Blanchette R.A."/>
            <person name="Henrissat B."/>
            <person name="Martinez A.T."/>
            <person name="Otillar R."/>
            <person name="Spatafora J.W."/>
            <person name="Yadav J.S."/>
            <person name="Aerts A."/>
            <person name="Benoit I."/>
            <person name="Boyd A."/>
            <person name="Carlson A."/>
            <person name="Copeland A."/>
            <person name="Coutinho P.M."/>
            <person name="de Vries R.P."/>
            <person name="Ferreira P."/>
            <person name="Findley K."/>
            <person name="Foster B."/>
            <person name="Gaskell J."/>
            <person name="Glotzer D."/>
            <person name="Gorecki P."/>
            <person name="Heitman J."/>
            <person name="Hesse C."/>
            <person name="Hori C."/>
            <person name="Igarashi K."/>
            <person name="Jurgens J.A."/>
            <person name="Kallen N."/>
            <person name="Kersten P."/>
            <person name="Kohler A."/>
            <person name="Kuees U."/>
            <person name="Kumar T.K.A."/>
            <person name="Kuo A."/>
            <person name="LaButti K."/>
            <person name="Larrondo L.F."/>
            <person name="Lindquist E."/>
            <person name="Ling A."/>
            <person name="Lombard V."/>
            <person name="Lucas S."/>
            <person name="Lundell T."/>
            <person name="Martin R."/>
            <person name="McLaughlin D.J."/>
            <person name="Morgenstern I."/>
            <person name="Morin E."/>
            <person name="Murat C."/>
            <person name="Nagy L.G."/>
            <person name="Nolan M."/>
            <person name="Ohm R.A."/>
            <person name="Patyshakuliyeva A."/>
            <person name="Rokas A."/>
            <person name="Ruiz-Duenas F.J."/>
            <person name="Sabat G."/>
            <person name="Salamov A."/>
            <person name="Samejima M."/>
            <person name="Schmutz J."/>
            <person name="Slot J.C."/>
            <person name="St John F."/>
            <person name="Stenlid J."/>
            <person name="Sun H."/>
            <person name="Sun S."/>
            <person name="Syed K."/>
            <person name="Tsang A."/>
            <person name="Wiebenga A."/>
            <person name="Young D."/>
            <person name="Pisabarro A."/>
            <person name="Eastwood D.C."/>
            <person name="Martin F."/>
            <person name="Cullen D."/>
            <person name="Grigoriev I.V."/>
            <person name="Hibbett D.S."/>
        </authorList>
    </citation>
    <scope>NUCLEOTIDE SEQUENCE</scope>
    <source>
        <strain evidence="3">FP-58527</strain>
    </source>
</reference>
<gene>
    <name evidence="2" type="ORF">FOMPIDRAFT_1056735</name>
</gene>
<dbReference type="HOGENOM" id="CLU_885772_0_0_1"/>
<accession>S8DML0</accession>
<keyword evidence="3" id="KW-1185">Reference proteome</keyword>
<proteinExistence type="predicted"/>
<evidence type="ECO:0000256" key="1">
    <source>
        <dbReference type="SAM" id="MobiDB-lite"/>
    </source>
</evidence>
<feature type="region of interest" description="Disordered" evidence="1">
    <location>
        <begin position="1"/>
        <end position="50"/>
    </location>
</feature>
<name>S8DML0_FOMSC</name>
<sequence>MASVRPTQHRPPHADTAVLPGTGAYPEDPDRSRSVPADGQSQPRRPHFRATPEFIETRPLVCLTIQHLHAIAGRKLVTENRIRWSYHGREITQFVVVGRVVQWRVLADGLSGVIEDTGDKTFPVLDQGERVASGVCSVRVGDILTITGTLRHTEDHSRVYVHPDFVEVSLPVSSPLSKQLEFMKSHRRSSNLVHQGYLADAARVRLSTIRQCLLRSTSELGHTRAYFDSVPFAEFDTLEATEACVRLLGLWREHYYTFRFHAVPVQDLLREIAMPLLAAHLDRTDEIVANAIAQLVNGGQLWELLLGPGFSYYS</sequence>
<dbReference type="InParanoid" id="S8DML0"/>
<dbReference type="EMBL" id="KE504463">
    <property type="protein sequence ID" value="EPS92578.1"/>
    <property type="molecule type" value="Genomic_DNA"/>
</dbReference>